<reference evidence="1" key="1">
    <citation type="submission" date="2016-05" db="EMBL/GenBank/DDBJ databases">
        <title>WGS assembly of Xenopus laevis.</title>
        <authorList>
            <person name="Session A."/>
            <person name="Uno Y."/>
            <person name="Kwon T."/>
            <person name="Chapman J."/>
            <person name="Toyoda A."/>
            <person name="Takahashi S."/>
            <person name="Fukui A."/>
            <person name="Hikosaka A."/>
            <person name="Putnam N."/>
            <person name="Stites J."/>
            <person name="Van Heeringen S."/>
            <person name="Quigley I."/>
            <person name="Heinz S."/>
            <person name="Hellsten U."/>
            <person name="Lyons J."/>
            <person name="Suzuki A."/>
            <person name="Kondo M."/>
            <person name="Ogino H."/>
            <person name="Ochi H."/>
            <person name="Bogdanovic O."/>
            <person name="Lister R."/>
            <person name="Georgiou G."/>
            <person name="Paranjpe S."/>
            <person name="Van Kruijsbergen I."/>
            <person name="Mozaffari S."/>
            <person name="Shu S."/>
            <person name="Schmutz J."/>
            <person name="Jenkins J."/>
            <person name="Grimwood J."/>
            <person name="Carlson J."/>
            <person name="Mitros T."/>
            <person name="Simakov O."/>
            <person name="Heald R."/>
            <person name="Miller K."/>
            <person name="Haudenschild C."/>
            <person name="Kuroki Y."/>
            <person name="Tanaka T."/>
            <person name="Michiue T."/>
            <person name="Watanabe M."/>
            <person name="Kinoshita T."/>
            <person name="Ohta Y."/>
            <person name="Mawaribuchi S."/>
            <person name="Suzuki Y."/>
            <person name="Haramoto Y."/>
            <person name="Yamamoto T."/>
            <person name="Takagi C."/>
            <person name="Kitzman J."/>
            <person name="Shendure J."/>
            <person name="Nakayama T."/>
            <person name="Izutsu Y."/>
            <person name="Robert J."/>
            <person name="Dichmann D."/>
            <person name="Flajnik M."/>
            <person name="Houston D."/>
            <person name="Marcotte E."/>
            <person name="Wallingford J."/>
            <person name="Ito Y."/>
            <person name="Asashima M."/>
            <person name="Ueno N."/>
            <person name="Matsuda Y."/>
            <person name="Jan Veenstra G."/>
            <person name="Fujiyama A."/>
            <person name="Harland R."/>
            <person name="Taira M."/>
            <person name="Rokhsar D.S."/>
        </authorList>
    </citation>
    <scope>NUCLEOTIDE SEQUENCE</scope>
    <source>
        <strain evidence="1">J</strain>
        <tissue evidence="1">Blood</tissue>
    </source>
</reference>
<name>A0A974BP00_XENLA</name>
<dbReference type="EMBL" id="KV485698">
    <property type="protein sequence ID" value="OCT55529.1"/>
    <property type="molecule type" value="Genomic_DNA"/>
</dbReference>
<dbReference type="AlphaFoldDB" id="A0A974BP00"/>
<organism evidence="1">
    <name type="scientific">Xenopus laevis</name>
    <name type="common">African clawed frog</name>
    <dbReference type="NCBI Taxonomy" id="8355"/>
    <lineage>
        <taxon>Eukaryota</taxon>
        <taxon>Metazoa</taxon>
        <taxon>Chordata</taxon>
        <taxon>Craniata</taxon>
        <taxon>Vertebrata</taxon>
        <taxon>Euteleostomi</taxon>
        <taxon>Amphibia</taxon>
        <taxon>Batrachia</taxon>
        <taxon>Anura</taxon>
        <taxon>Pipoidea</taxon>
        <taxon>Pipidae</taxon>
        <taxon>Xenopodinae</taxon>
        <taxon>Xenopus</taxon>
        <taxon>Xenopus</taxon>
    </lineage>
</organism>
<protein>
    <submittedName>
        <fullName evidence="1">Uncharacterized protein</fullName>
    </submittedName>
</protein>
<evidence type="ECO:0000313" key="1">
    <source>
        <dbReference type="EMBL" id="OCT55529.1"/>
    </source>
</evidence>
<sequence>MKGNLGVQASIFGLLKQTQLLKSPKSQWVMATNRKHTWGKVSTMAAKVPPLTSIALCLLCLTMDGT</sequence>
<dbReference type="Proteomes" id="UP000694892">
    <property type="component" value="Unassembled WGS sequence"/>
</dbReference>
<proteinExistence type="predicted"/>
<gene>
    <name evidence="1" type="ORF">XELAEV_18001280mg</name>
</gene>
<accession>A0A974BP00</accession>